<keyword evidence="2" id="KW-1003">Cell membrane</keyword>
<evidence type="ECO:0000313" key="8">
    <source>
        <dbReference type="Proteomes" id="UP000466345"/>
    </source>
</evidence>
<keyword evidence="8" id="KW-1185">Reference proteome</keyword>
<sequence>MDDTYRRRKPRRRTLTGWALACLIVTGLALALREQDWSATRSMLTPGALPLLLLSCVINVAALLCAMMSWRSILADLGHLLPRRTAAGIYFVGMSAKYAPGAIWVALTQARLARTVGVGTLVTVAVSLLNIPVVLLTGMVVGSLAAPLLFGAWSWLLLLPAAALAFVLARPSLVGRAAQAAARLLRRELTASGTGHRIRAAIGWQLACRLISGLHLWLLTLLMGAPIAESLVISIGAFALATGISSVVVVLPDGALIRETVLIGTLSQVLPIPEATAVAVASRAVCLFTDLLTGAVCAPAMASRLRRRETMTEHDRSAAF</sequence>
<keyword evidence="3 6" id="KW-0812">Transmembrane</keyword>
<name>A0A7K0CB18_9ACTN</name>
<feature type="transmembrane region" description="Helical" evidence="6">
    <location>
        <begin position="47"/>
        <end position="70"/>
    </location>
</feature>
<evidence type="ECO:0000256" key="6">
    <source>
        <dbReference type="SAM" id="Phobius"/>
    </source>
</evidence>
<comment type="subcellular location">
    <subcellularLocation>
        <location evidence="1">Cell membrane</location>
        <topology evidence="1">Multi-pass membrane protein</topology>
    </subcellularLocation>
</comment>
<evidence type="ECO:0000256" key="3">
    <source>
        <dbReference type="ARBA" id="ARBA00022692"/>
    </source>
</evidence>
<accession>A0A7K0CB18</accession>
<dbReference type="RefSeq" id="WP_153449370.1">
    <property type="nucleotide sequence ID" value="NZ_WEGJ01000001.1"/>
</dbReference>
<evidence type="ECO:0000256" key="4">
    <source>
        <dbReference type="ARBA" id="ARBA00022989"/>
    </source>
</evidence>
<dbReference type="GO" id="GO:0005886">
    <property type="term" value="C:plasma membrane"/>
    <property type="evidence" value="ECO:0007669"/>
    <property type="project" value="UniProtKB-SubCell"/>
</dbReference>
<evidence type="ECO:0000313" key="7">
    <source>
        <dbReference type="EMBL" id="MQY09974.1"/>
    </source>
</evidence>
<feature type="transmembrane region" description="Helical" evidence="6">
    <location>
        <begin position="231"/>
        <end position="251"/>
    </location>
</feature>
<dbReference type="OrthoDB" id="6057470at2"/>
<comment type="caution">
    <text evidence="7">The sequence shown here is derived from an EMBL/GenBank/DDBJ whole genome shotgun (WGS) entry which is preliminary data.</text>
</comment>
<protein>
    <submittedName>
        <fullName evidence="7">Uncharacterized protein</fullName>
    </submittedName>
</protein>
<keyword evidence="4 6" id="KW-1133">Transmembrane helix</keyword>
<evidence type="ECO:0000256" key="2">
    <source>
        <dbReference type="ARBA" id="ARBA00022475"/>
    </source>
</evidence>
<proteinExistence type="predicted"/>
<dbReference type="EMBL" id="WEGJ01000001">
    <property type="protein sequence ID" value="MQY09974.1"/>
    <property type="molecule type" value="Genomic_DNA"/>
</dbReference>
<dbReference type="InterPro" id="IPR022791">
    <property type="entry name" value="L-PG_synthase/AglD"/>
</dbReference>
<feature type="transmembrane region" description="Helical" evidence="6">
    <location>
        <begin position="121"/>
        <end position="146"/>
    </location>
</feature>
<feature type="transmembrane region" description="Helical" evidence="6">
    <location>
        <begin position="152"/>
        <end position="169"/>
    </location>
</feature>
<dbReference type="AlphaFoldDB" id="A0A7K0CB18"/>
<reference evidence="7 8" key="1">
    <citation type="submission" date="2019-10" db="EMBL/GenBank/DDBJ databases">
        <title>Streptomyces smaragdinus sp. nov. and Streptomyces fabii sp. nov., isolated from the gut of fungus growing-termite Macrotermes natalensis.</title>
        <authorList>
            <person name="Schwitalla J."/>
            <person name="Benndorf R."/>
            <person name="Martin K."/>
            <person name="De Beer W."/>
            <person name="Kaster A.-K."/>
            <person name="Vollmers J."/>
            <person name="Poulsen M."/>
            <person name="Beemelmanns C."/>
        </authorList>
    </citation>
    <scope>NUCLEOTIDE SEQUENCE [LARGE SCALE GENOMIC DNA]</scope>
    <source>
        <strain evidence="7 8">RB5</strain>
    </source>
</reference>
<keyword evidence="5 6" id="KW-0472">Membrane</keyword>
<evidence type="ECO:0000256" key="5">
    <source>
        <dbReference type="ARBA" id="ARBA00023136"/>
    </source>
</evidence>
<gene>
    <name evidence="7" type="ORF">SRB5_00780</name>
</gene>
<organism evidence="7 8">
    <name type="scientific">Streptomyces smaragdinus</name>
    <dbReference type="NCBI Taxonomy" id="2585196"/>
    <lineage>
        <taxon>Bacteria</taxon>
        <taxon>Bacillati</taxon>
        <taxon>Actinomycetota</taxon>
        <taxon>Actinomycetes</taxon>
        <taxon>Kitasatosporales</taxon>
        <taxon>Streptomycetaceae</taxon>
        <taxon>Streptomyces</taxon>
    </lineage>
</organism>
<evidence type="ECO:0000256" key="1">
    <source>
        <dbReference type="ARBA" id="ARBA00004651"/>
    </source>
</evidence>
<dbReference type="Proteomes" id="UP000466345">
    <property type="component" value="Unassembled WGS sequence"/>
</dbReference>
<feature type="transmembrane region" description="Helical" evidence="6">
    <location>
        <begin position="206"/>
        <end position="225"/>
    </location>
</feature>
<dbReference type="Pfam" id="PF03706">
    <property type="entry name" value="LPG_synthase_TM"/>
    <property type="match status" value="1"/>
</dbReference>